<feature type="transmembrane region" description="Helical" evidence="19">
    <location>
        <begin position="120"/>
        <end position="142"/>
    </location>
</feature>
<feature type="transmembrane region" description="Helical" evidence="19">
    <location>
        <begin position="41"/>
        <end position="62"/>
    </location>
</feature>
<comment type="catalytic activity">
    <reaction evidence="17 19">
        <text>alpha-ribazole + adenosylcob(III)inamide-GDP = adenosylcob(III)alamin + GMP + H(+)</text>
        <dbReference type="Rhea" id="RHEA:16049"/>
        <dbReference type="ChEBI" id="CHEBI:10329"/>
        <dbReference type="ChEBI" id="CHEBI:15378"/>
        <dbReference type="ChEBI" id="CHEBI:18408"/>
        <dbReference type="ChEBI" id="CHEBI:58115"/>
        <dbReference type="ChEBI" id="CHEBI:60487"/>
        <dbReference type="EC" id="2.7.8.26"/>
    </reaction>
</comment>
<protein>
    <recommendedName>
        <fullName evidence="6 19">Adenosylcobinamide-GDP ribazoletransferase</fullName>
        <ecNumber evidence="5 19">2.7.8.26</ecNumber>
    </recommendedName>
    <alternativeName>
        <fullName evidence="16 19">Cobalamin synthase</fullName>
    </alternativeName>
    <alternativeName>
        <fullName evidence="15 19">Cobalamin-5'-phosphate synthase</fullName>
    </alternativeName>
</protein>
<evidence type="ECO:0000256" key="1">
    <source>
        <dbReference type="ARBA" id="ARBA00001946"/>
    </source>
</evidence>
<evidence type="ECO:0000256" key="16">
    <source>
        <dbReference type="ARBA" id="ARBA00032853"/>
    </source>
</evidence>
<evidence type="ECO:0000256" key="10">
    <source>
        <dbReference type="ARBA" id="ARBA00022692"/>
    </source>
</evidence>
<evidence type="ECO:0000256" key="18">
    <source>
        <dbReference type="ARBA" id="ARBA00049504"/>
    </source>
</evidence>
<dbReference type="PANTHER" id="PTHR34148:SF1">
    <property type="entry name" value="ADENOSYLCOBINAMIDE-GDP RIBAZOLETRANSFERASE"/>
    <property type="match status" value="1"/>
</dbReference>
<keyword evidence="13 19" id="KW-0472">Membrane</keyword>
<evidence type="ECO:0000256" key="7">
    <source>
        <dbReference type="ARBA" id="ARBA00022475"/>
    </source>
</evidence>
<evidence type="ECO:0000256" key="12">
    <source>
        <dbReference type="ARBA" id="ARBA00022989"/>
    </source>
</evidence>
<reference evidence="20 21" key="1">
    <citation type="submission" date="2022-07" db="EMBL/GenBank/DDBJ databases">
        <title>Photobacterium pectinilyticum sp. nov., a marine bacterium isolated from surface seawater of Qingdao offshore.</title>
        <authorList>
            <person name="Wang X."/>
        </authorList>
    </citation>
    <scope>NUCLEOTIDE SEQUENCE [LARGE SCALE GENOMIC DNA]</scope>
    <source>
        <strain evidence="20 21">ZSDE20</strain>
    </source>
</reference>
<comment type="similarity">
    <text evidence="4 19">Belongs to the CobS family.</text>
</comment>
<evidence type="ECO:0000256" key="4">
    <source>
        <dbReference type="ARBA" id="ARBA00010561"/>
    </source>
</evidence>
<evidence type="ECO:0000256" key="15">
    <source>
        <dbReference type="ARBA" id="ARBA00032605"/>
    </source>
</evidence>
<sequence>MKVHYQAFKQQVQIFLIALAFFTRIPIPADTPYSPELLNKANRYFALVGLVVGLASAISFWLSQLVLPVSVAVIIAMAVSLLLTGAFHEDGLADVFDGFGGGWQPEQKLEIMKDSRLGTYGASALFVVLAIKWSSLTALADISPALTTLALLCLHGLSRAAAASLIFSYPYVRLDEQSKVKPLANQQSQQDLWVLIITSFFILLLLPLPMALLLAAAQLLIRYVCGRWFTQQLGGYTGDCLGACQQLAEVTGYLVILAMVA</sequence>
<evidence type="ECO:0000256" key="14">
    <source>
        <dbReference type="ARBA" id="ARBA00025228"/>
    </source>
</evidence>
<organism evidence="20 21">
    <name type="scientific">Photobacterium pectinilyticum</name>
    <dbReference type="NCBI Taxonomy" id="2906793"/>
    <lineage>
        <taxon>Bacteria</taxon>
        <taxon>Pseudomonadati</taxon>
        <taxon>Pseudomonadota</taxon>
        <taxon>Gammaproteobacteria</taxon>
        <taxon>Vibrionales</taxon>
        <taxon>Vibrionaceae</taxon>
        <taxon>Photobacterium</taxon>
    </lineage>
</organism>
<dbReference type="RefSeq" id="WP_255041415.1">
    <property type="nucleotide sequence ID" value="NZ_JANEYT010000010.1"/>
</dbReference>
<feature type="transmembrane region" description="Helical" evidence="19">
    <location>
        <begin position="192"/>
        <end position="221"/>
    </location>
</feature>
<evidence type="ECO:0000256" key="2">
    <source>
        <dbReference type="ARBA" id="ARBA00004651"/>
    </source>
</evidence>
<evidence type="ECO:0000256" key="8">
    <source>
        <dbReference type="ARBA" id="ARBA00022573"/>
    </source>
</evidence>
<comment type="pathway">
    <text evidence="3 19">Cofactor biosynthesis; adenosylcobalamin biosynthesis; adenosylcobalamin from cob(II)yrinate a,c-diamide: step 7/7.</text>
</comment>
<keyword evidence="21" id="KW-1185">Reference proteome</keyword>
<comment type="subcellular location">
    <subcellularLocation>
        <location evidence="2 19">Cell membrane</location>
        <topology evidence="2 19">Multi-pass membrane protein</topology>
    </subcellularLocation>
</comment>
<keyword evidence="7 19" id="KW-1003">Cell membrane</keyword>
<feature type="transmembrane region" description="Helical" evidence="19">
    <location>
        <begin position="69"/>
        <end position="87"/>
    </location>
</feature>
<evidence type="ECO:0000256" key="11">
    <source>
        <dbReference type="ARBA" id="ARBA00022842"/>
    </source>
</evidence>
<accession>A0ABT1MZD4</accession>
<name>A0ABT1MZD4_9GAMM</name>
<evidence type="ECO:0000256" key="6">
    <source>
        <dbReference type="ARBA" id="ARBA00015850"/>
    </source>
</evidence>
<evidence type="ECO:0000256" key="19">
    <source>
        <dbReference type="HAMAP-Rule" id="MF_00719"/>
    </source>
</evidence>
<evidence type="ECO:0000313" key="20">
    <source>
        <dbReference type="EMBL" id="MCQ1057754.1"/>
    </source>
</evidence>
<dbReference type="EC" id="2.7.8.26" evidence="5 19"/>
<feature type="transmembrane region" description="Helical" evidence="19">
    <location>
        <begin position="149"/>
        <end position="172"/>
    </location>
</feature>
<evidence type="ECO:0000313" key="21">
    <source>
        <dbReference type="Proteomes" id="UP001524460"/>
    </source>
</evidence>
<dbReference type="Proteomes" id="UP001524460">
    <property type="component" value="Unassembled WGS sequence"/>
</dbReference>
<evidence type="ECO:0000256" key="9">
    <source>
        <dbReference type="ARBA" id="ARBA00022679"/>
    </source>
</evidence>
<keyword evidence="8 19" id="KW-0169">Cobalamin biosynthesis</keyword>
<dbReference type="PANTHER" id="PTHR34148">
    <property type="entry name" value="ADENOSYLCOBINAMIDE-GDP RIBAZOLETRANSFERASE"/>
    <property type="match status" value="1"/>
</dbReference>
<gene>
    <name evidence="19" type="primary">cobS</name>
    <name evidence="20" type="ORF">NHN17_06725</name>
</gene>
<keyword evidence="11 19" id="KW-0460">Magnesium</keyword>
<comment type="function">
    <text evidence="14 19">Joins adenosylcobinamide-GDP and alpha-ribazole to generate adenosylcobalamin (Ado-cobalamin). Also synthesizes adenosylcobalamin 5'-phosphate from adenosylcobinamide-GDP and alpha-ribazole 5'-phosphate.</text>
</comment>
<dbReference type="EMBL" id="JANEYT010000010">
    <property type="protein sequence ID" value="MCQ1057754.1"/>
    <property type="molecule type" value="Genomic_DNA"/>
</dbReference>
<dbReference type="Pfam" id="PF02654">
    <property type="entry name" value="CobS"/>
    <property type="match status" value="1"/>
</dbReference>
<comment type="cofactor">
    <cofactor evidence="1 19">
        <name>Mg(2+)</name>
        <dbReference type="ChEBI" id="CHEBI:18420"/>
    </cofactor>
</comment>
<comment type="caution">
    <text evidence="20">The sequence shown here is derived from an EMBL/GenBank/DDBJ whole genome shotgun (WGS) entry which is preliminary data.</text>
</comment>
<proteinExistence type="inferred from homology"/>
<comment type="catalytic activity">
    <reaction evidence="18 19">
        <text>alpha-ribazole 5'-phosphate + adenosylcob(III)inamide-GDP = adenosylcob(III)alamin 5'-phosphate + GMP + H(+)</text>
        <dbReference type="Rhea" id="RHEA:23560"/>
        <dbReference type="ChEBI" id="CHEBI:15378"/>
        <dbReference type="ChEBI" id="CHEBI:57918"/>
        <dbReference type="ChEBI" id="CHEBI:58115"/>
        <dbReference type="ChEBI" id="CHEBI:60487"/>
        <dbReference type="ChEBI" id="CHEBI:60493"/>
        <dbReference type="EC" id="2.7.8.26"/>
    </reaction>
</comment>
<keyword evidence="9 19" id="KW-0808">Transferase</keyword>
<evidence type="ECO:0000256" key="17">
    <source>
        <dbReference type="ARBA" id="ARBA00048623"/>
    </source>
</evidence>
<evidence type="ECO:0000256" key="5">
    <source>
        <dbReference type="ARBA" id="ARBA00013200"/>
    </source>
</evidence>
<keyword evidence="10 19" id="KW-0812">Transmembrane</keyword>
<dbReference type="NCBIfam" id="NF001277">
    <property type="entry name" value="PRK00235.1-3"/>
    <property type="match status" value="1"/>
</dbReference>
<evidence type="ECO:0000256" key="13">
    <source>
        <dbReference type="ARBA" id="ARBA00023136"/>
    </source>
</evidence>
<keyword evidence="12 19" id="KW-1133">Transmembrane helix</keyword>
<evidence type="ECO:0000256" key="3">
    <source>
        <dbReference type="ARBA" id="ARBA00004663"/>
    </source>
</evidence>
<feature type="transmembrane region" description="Helical" evidence="19">
    <location>
        <begin position="12"/>
        <end position="29"/>
    </location>
</feature>
<dbReference type="HAMAP" id="MF_00719">
    <property type="entry name" value="CobS"/>
    <property type="match status" value="1"/>
</dbReference>
<dbReference type="NCBIfam" id="TIGR00317">
    <property type="entry name" value="cobS"/>
    <property type="match status" value="1"/>
</dbReference>
<dbReference type="GO" id="GO:0051073">
    <property type="term" value="F:adenosylcobinamide-GDP ribazoletransferase activity"/>
    <property type="evidence" value="ECO:0007669"/>
    <property type="project" value="UniProtKB-EC"/>
</dbReference>
<dbReference type="InterPro" id="IPR003805">
    <property type="entry name" value="CobS"/>
</dbReference>